<dbReference type="SUPFAM" id="SSF52833">
    <property type="entry name" value="Thioredoxin-like"/>
    <property type="match status" value="1"/>
</dbReference>
<dbReference type="InterPro" id="IPR036249">
    <property type="entry name" value="Thioredoxin-like_sf"/>
</dbReference>
<accession>A0A7S0ZHL8</accession>
<proteinExistence type="predicted"/>
<dbReference type="PANTHER" id="PTHR21148">
    <property type="entry name" value="THIOREDOXIN DOMAIN-CONTAINING PROTEIN 9"/>
    <property type="match status" value="1"/>
</dbReference>
<dbReference type="AlphaFoldDB" id="A0A7S0ZHL8"/>
<organism evidence="1">
    <name type="scientific">Timspurckia oligopyrenoides</name>
    <dbReference type="NCBI Taxonomy" id="708627"/>
    <lineage>
        <taxon>Eukaryota</taxon>
        <taxon>Rhodophyta</taxon>
        <taxon>Bangiophyceae</taxon>
        <taxon>Porphyridiales</taxon>
        <taxon>Porphyridiaceae</taxon>
        <taxon>Timspurckia</taxon>
    </lineage>
</organism>
<gene>
    <name evidence="1" type="ORF">TOLI1172_LOCUS6483</name>
</gene>
<name>A0A7S0ZHL8_9RHOD</name>
<evidence type="ECO:0008006" key="2">
    <source>
        <dbReference type="Google" id="ProtNLM"/>
    </source>
</evidence>
<dbReference type="EMBL" id="HBFP01009048">
    <property type="protein sequence ID" value="CAD8822087.1"/>
    <property type="molecule type" value="Transcribed_RNA"/>
</dbReference>
<reference evidence="1" key="1">
    <citation type="submission" date="2021-01" db="EMBL/GenBank/DDBJ databases">
        <authorList>
            <person name="Corre E."/>
            <person name="Pelletier E."/>
            <person name="Niang G."/>
            <person name="Scheremetjew M."/>
            <person name="Finn R."/>
            <person name="Kale V."/>
            <person name="Holt S."/>
            <person name="Cochrane G."/>
            <person name="Meng A."/>
            <person name="Brown T."/>
            <person name="Cohen L."/>
        </authorList>
    </citation>
    <scope>NUCLEOTIDE SEQUENCE</scope>
    <source>
        <strain evidence="1">CCMP3278</strain>
    </source>
</reference>
<evidence type="ECO:0000313" key="1">
    <source>
        <dbReference type="EMBL" id="CAD8822087.1"/>
    </source>
</evidence>
<sequence length="191" mass="22251">MNSQTLVENAVLGAALQMECQLDEELGRLNELKDDEYDMIRQRRIEEMKEQAMKQREWDLNGHGNLSQIIERDFFDVVKRSENVCVCFYRPGSTRFADDYVLHLKKLAEFHREVKFVSLDAEKCPFLVDKLNIWMLPSTVLVKNAKAEHTYFGLDEFSPSGQLSTVVIEQCMFDRGFFTNTNYADSDSTKR</sequence>
<protein>
    <recommendedName>
        <fullName evidence="2">Thioredoxin domain-containing protein</fullName>
    </recommendedName>
</protein>
<dbReference type="Gene3D" id="3.40.30.10">
    <property type="entry name" value="Glutaredoxin"/>
    <property type="match status" value="1"/>
</dbReference>